<dbReference type="SMART" id="SM00240">
    <property type="entry name" value="FHA"/>
    <property type="match status" value="1"/>
</dbReference>
<name>Q6AKH0_DESPS</name>
<dbReference type="OrthoDB" id="5498906at2"/>
<dbReference type="RefSeq" id="WP_011189667.1">
    <property type="nucleotide sequence ID" value="NC_006138.1"/>
</dbReference>
<reference evidence="3" key="1">
    <citation type="journal article" date="2004" name="Environ. Microbiol.">
        <title>The genome of Desulfotalea psychrophila, a sulfate-reducing bacterium from permanently cold Arctic sediments.</title>
        <authorList>
            <person name="Rabus R."/>
            <person name="Ruepp A."/>
            <person name="Frickey T."/>
            <person name="Rattei T."/>
            <person name="Fartmann B."/>
            <person name="Stark M."/>
            <person name="Bauer M."/>
            <person name="Zibat A."/>
            <person name="Lombardot T."/>
            <person name="Becker I."/>
            <person name="Amann J."/>
            <person name="Gellner K."/>
            <person name="Teeling H."/>
            <person name="Leuschner W.D."/>
            <person name="Gloeckner F.-O."/>
            <person name="Lupas A.N."/>
            <person name="Amann R."/>
            <person name="Klenk H.-P."/>
        </authorList>
    </citation>
    <scope>NUCLEOTIDE SEQUENCE [LARGE SCALE GENOMIC DNA]</scope>
    <source>
        <strain evidence="3">DSM 12343 / LSv54</strain>
    </source>
</reference>
<dbReference type="Gene3D" id="2.60.200.20">
    <property type="match status" value="1"/>
</dbReference>
<dbReference type="eggNOG" id="COG1716">
    <property type="taxonomic scope" value="Bacteria"/>
</dbReference>
<dbReference type="STRING" id="177439.DP2426"/>
<dbReference type="SUPFAM" id="SSF49879">
    <property type="entry name" value="SMAD/FHA domain"/>
    <property type="match status" value="1"/>
</dbReference>
<dbReference type="KEGG" id="dps:DP2426"/>
<gene>
    <name evidence="2" type="ordered locus">DP2426</name>
</gene>
<accession>Q6AKH0</accession>
<organism evidence="2 3">
    <name type="scientific">Desulfotalea psychrophila (strain LSv54 / DSM 12343)</name>
    <dbReference type="NCBI Taxonomy" id="177439"/>
    <lineage>
        <taxon>Bacteria</taxon>
        <taxon>Pseudomonadati</taxon>
        <taxon>Thermodesulfobacteriota</taxon>
        <taxon>Desulfobulbia</taxon>
        <taxon>Desulfobulbales</taxon>
        <taxon>Desulfocapsaceae</taxon>
        <taxon>Desulfotalea</taxon>
    </lineage>
</organism>
<dbReference type="EMBL" id="CR522870">
    <property type="protein sequence ID" value="CAG37155.1"/>
    <property type="molecule type" value="Genomic_DNA"/>
</dbReference>
<dbReference type="InterPro" id="IPR022128">
    <property type="entry name" value="FhaA_N"/>
</dbReference>
<evidence type="ECO:0000259" key="1">
    <source>
        <dbReference type="PROSITE" id="PS50006"/>
    </source>
</evidence>
<dbReference type="InterPro" id="IPR042287">
    <property type="entry name" value="FhaA_N_sf"/>
</dbReference>
<evidence type="ECO:0000313" key="3">
    <source>
        <dbReference type="Proteomes" id="UP000000602"/>
    </source>
</evidence>
<dbReference type="PROSITE" id="PS50006">
    <property type="entry name" value="FHA_DOMAIN"/>
    <property type="match status" value="1"/>
</dbReference>
<keyword evidence="3" id="KW-1185">Reference proteome</keyword>
<sequence>MLNLLKNVFLFKKRMGGCDLVTLLTGEMSKSKKVFRDITVISDRYEILFDSAEFKEHKPFLPSLEKELSTLLIGLASSQKYSFLRSPPQVTIADGGRLGEKALIKSSCSRPVVEELEEVVEHDPLFTQKPAKSCVAFHIISEKQPEPIELGTGTYIIGRGAEADVQIGQEDHLVSRKHCQLTIDESCATIEDLASGNGTLINQHRIIGVYVLNNGDVLQLGASKIEVCL</sequence>
<dbReference type="Pfam" id="PF00498">
    <property type="entry name" value="FHA"/>
    <property type="match status" value="1"/>
</dbReference>
<proteinExistence type="predicted"/>
<dbReference type="AlphaFoldDB" id="Q6AKH0"/>
<protein>
    <recommendedName>
        <fullName evidence="1">FHA domain-containing protein</fullName>
    </recommendedName>
</protein>
<dbReference type="Proteomes" id="UP000000602">
    <property type="component" value="Chromosome"/>
</dbReference>
<dbReference type="CDD" id="cd00060">
    <property type="entry name" value="FHA"/>
    <property type="match status" value="1"/>
</dbReference>
<dbReference type="Pfam" id="PF12401">
    <property type="entry name" value="FhaA_N"/>
    <property type="match status" value="1"/>
</dbReference>
<dbReference type="HOGENOM" id="CLU_1208192_0_0_7"/>
<dbReference type="Gene3D" id="3.30.2320.60">
    <property type="entry name" value="FhaA, phosphopeptide-binding domain (DUF3662)"/>
    <property type="match status" value="1"/>
</dbReference>
<feature type="domain" description="FHA" evidence="1">
    <location>
        <begin position="155"/>
        <end position="206"/>
    </location>
</feature>
<dbReference type="InterPro" id="IPR008984">
    <property type="entry name" value="SMAD_FHA_dom_sf"/>
</dbReference>
<evidence type="ECO:0000313" key="2">
    <source>
        <dbReference type="EMBL" id="CAG37155.1"/>
    </source>
</evidence>
<dbReference type="InterPro" id="IPR000253">
    <property type="entry name" value="FHA_dom"/>
</dbReference>